<reference evidence="5 6" key="1">
    <citation type="submission" date="2019-03" db="EMBL/GenBank/DDBJ databases">
        <title>Bacillus niacini sp. nov. a Nicotinate-Metabolizing Mesophile Isolated from Soil.</title>
        <authorList>
            <person name="Zhang G."/>
        </authorList>
    </citation>
    <scope>NUCLEOTIDE SEQUENCE [LARGE SCALE GENOMIC DNA]</scope>
    <source>
        <strain evidence="5 6">WN066</strain>
    </source>
</reference>
<proteinExistence type="inferred from homology"/>
<feature type="domain" description="Flavodoxin-like fold" evidence="3">
    <location>
        <begin position="1"/>
        <end position="183"/>
    </location>
</feature>
<dbReference type="EC" id="1.-.-.-" evidence="4"/>
<dbReference type="SUPFAM" id="SSF52218">
    <property type="entry name" value="Flavoproteins"/>
    <property type="match status" value="1"/>
</dbReference>
<dbReference type="RefSeq" id="WP_133333815.1">
    <property type="nucleotide sequence ID" value="NZ_JAVGVR010000001.1"/>
</dbReference>
<gene>
    <name evidence="5" type="ORF">E2K98_08435</name>
    <name evidence="4" type="ORF">RCG21_30090</name>
</gene>
<dbReference type="Gene3D" id="3.40.50.360">
    <property type="match status" value="1"/>
</dbReference>
<dbReference type="Pfam" id="PF02525">
    <property type="entry name" value="Flavodoxin_2"/>
    <property type="match status" value="1"/>
</dbReference>
<evidence type="ECO:0000259" key="3">
    <source>
        <dbReference type="Pfam" id="PF02525"/>
    </source>
</evidence>
<dbReference type="PANTHER" id="PTHR10204:SF34">
    <property type="entry name" value="NAD(P)H DEHYDROGENASE [QUINONE] 1 ISOFORM 1"/>
    <property type="match status" value="1"/>
</dbReference>
<reference evidence="4" key="2">
    <citation type="submission" date="2023-08" db="EMBL/GenBank/DDBJ databases">
        <title>Nitrogen cycling bacteria in agricultural field soils.</title>
        <authorList>
            <person name="Jang J."/>
        </authorList>
    </citation>
    <scope>NUCLEOTIDE SEQUENCE</scope>
    <source>
        <strain evidence="4">PS3-36</strain>
    </source>
</reference>
<evidence type="ECO:0000256" key="2">
    <source>
        <dbReference type="ARBA" id="ARBA00023002"/>
    </source>
</evidence>
<name>A0A4V3ATW4_9BACI</name>
<keyword evidence="2 4" id="KW-0560">Oxidoreductase</keyword>
<keyword evidence="7" id="KW-1185">Reference proteome</keyword>
<protein>
    <submittedName>
        <fullName evidence="5">Flavodoxin family protein</fullName>
    </submittedName>
    <submittedName>
        <fullName evidence="4">NAD(P)H-dependent oxidoreductase</fullName>
        <ecNumber evidence="4">1.-.-.-</ecNumber>
    </submittedName>
</protein>
<dbReference type="InterPro" id="IPR051545">
    <property type="entry name" value="NAD(P)H_dehydrogenase_qn"/>
</dbReference>
<dbReference type="InterPro" id="IPR003680">
    <property type="entry name" value="Flavodoxin_fold"/>
</dbReference>
<dbReference type="Proteomes" id="UP000295132">
    <property type="component" value="Unassembled WGS sequence"/>
</dbReference>
<evidence type="ECO:0000313" key="5">
    <source>
        <dbReference type="EMBL" id="TDK62086.1"/>
    </source>
</evidence>
<evidence type="ECO:0000313" key="4">
    <source>
        <dbReference type="EMBL" id="MDQ6600523.1"/>
    </source>
</evidence>
<evidence type="ECO:0000313" key="7">
    <source>
        <dbReference type="Proteomes" id="UP001178888"/>
    </source>
</evidence>
<comment type="similarity">
    <text evidence="1">Belongs to the NAD(P)H dehydrogenase (quinone) family.</text>
</comment>
<dbReference type="EMBL" id="JAVGVR010000001">
    <property type="protein sequence ID" value="MDQ6600523.1"/>
    <property type="molecule type" value="Genomic_DNA"/>
</dbReference>
<dbReference type="EMBL" id="SMYO01000004">
    <property type="protein sequence ID" value="TDK62086.1"/>
    <property type="molecule type" value="Genomic_DNA"/>
</dbReference>
<evidence type="ECO:0000256" key="1">
    <source>
        <dbReference type="ARBA" id="ARBA00006252"/>
    </source>
</evidence>
<sequence length="198" mass="23705">MKTLVIYSHPNHQSLCYAFLQKVIKGCNENPHVKELQVLDLYEENFNPLLVFNEHKRRRDMYRDPHIEKYQKQIMWAEQMVFVYPIWWGRPPAMLLGYIDQLFAANFAYRDKRGLFPEGLLKGKSVVCISTMKGPTHYPLIWLNNAHKMLMKKALFHFVGIKNIKFFEFGNMESPNGKQEKKLEKIYRYFKGMVHEYH</sequence>
<accession>A0A4V3ATW4</accession>
<dbReference type="AlphaFoldDB" id="A0A4V3ATW4"/>
<organism evidence="5 6">
    <name type="scientific">Bacillus salipaludis</name>
    <dbReference type="NCBI Taxonomy" id="2547811"/>
    <lineage>
        <taxon>Bacteria</taxon>
        <taxon>Bacillati</taxon>
        <taxon>Bacillota</taxon>
        <taxon>Bacilli</taxon>
        <taxon>Bacillales</taxon>
        <taxon>Bacillaceae</taxon>
        <taxon>Bacillus</taxon>
    </lineage>
</organism>
<evidence type="ECO:0000313" key="6">
    <source>
        <dbReference type="Proteomes" id="UP000295132"/>
    </source>
</evidence>
<dbReference type="Proteomes" id="UP001178888">
    <property type="component" value="Unassembled WGS sequence"/>
</dbReference>
<dbReference type="InterPro" id="IPR029039">
    <property type="entry name" value="Flavoprotein-like_sf"/>
</dbReference>
<dbReference type="PANTHER" id="PTHR10204">
    <property type="entry name" value="NAD P H OXIDOREDUCTASE-RELATED"/>
    <property type="match status" value="1"/>
</dbReference>
<comment type="caution">
    <text evidence="5">The sequence shown here is derived from an EMBL/GenBank/DDBJ whole genome shotgun (WGS) entry which is preliminary data.</text>
</comment>
<dbReference type="GO" id="GO:0003955">
    <property type="term" value="F:NAD(P)H dehydrogenase (quinone) activity"/>
    <property type="evidence" value="ECO:0007669"/>
    <property type="project" value="TreeGrafter"/>
</dbReference>
<dbReference type="GO" id="GO:0005829">
    <property type="term" value="C:cytosol"/>
    <property type="evidence" value="ECO:0007669"/>
    <property type="project" value="TreeGrafter"/>
</dbReference>